<feature type="transmembrane region" description="Helical" evidence="1">
    <location>
        <begin position="46"/>
        <end position="68"/>
    </location>
</feature>
<dbReference type="RefSeq" id="WP_068590032.1">
    <property type="nucleotide sequence ID" value="NZ_LRXL01000026.1"/>
</dbReference>
<gene>
    <name evidence="2" type="ORF">ULVI_04105</name>
</gene>
<evidence type="ECO:0000256" key="1">
    <source>
        <dbReference type="SAM" id="Phobius"/>
    </source>
</evidence>
<feature type="transmembrane region" description="Helical" evidence="1">
    <location>
        <begin position="133"/>
        <end position="156"/>
    </location>
</feature>
<comment type="caution">
    <text evidence="2">The sequence shown here is derived from an EMBL/GenBank/DDBJ whole genome shotgun (WGS) entry which is preliminary data.</text>
</comment>
<evidence type="ECO:0000313" key="3">
    <source>
        <dbReference type="Proteomes" id="UP000077013"/>
    </source>
</evidence>
<evidence type="ECO:0000313" key="2">
    <source>
        <dbReference type="EMBL" id="OAB79930.1"/>
    </source>
</evidence>
<keyword evidence="1" id="KW-0472">Membrane</keyword>
<dbReference type="Proteomes" id="UP000077013">
    <property type="component" value="Unassembled WGS sequence"/>
</dbReference>
<protein>
    <recommendedName>
        <fullName evidence="4">DUF456 domain-containing protein</fullName>
    </recommendedName>
</protein>
<accession>A0A167IR41</accession>
<organism evidence="2 3">
    <name type="scientific">Cochleicola gelatinilyticus</name>
    <dbReference type="NCBI Taxonomy" id="1763537"/>
    <lineage>
        <taxon>Bacteria</taxon>
        <taxon>Pseudomonadati</taxon>
        <taxon>Bacteroidota</taxon>
        <taxon>Flavobacteriia</taxon>
        <taxon>Flavobacteriales</taxon>
        <taxon>Flavobacteriaceae</taxon>
        <taxon>Cochleicola</taxon>
    </lineage>
</organism>
<feature type="transmembrane region" description="Helical" evidence="1">
    <location>
        <begin position="5"/>
        <end position="26"/>
    </location>
</feature>
<proteinExistence type="predicted"/>
<name>A0A167IR41_9FLAO</name>
<keyword evidence="3" id="KW-1185">Reference proteome</keyword>
<evidence type="ECO:0008006" key="4">
    <source>
        <dbReference type="Google" id="ProtNLM"/>
    </source>
</evidence>
<dbReference type="PANTHER" id="PTHR39165:SF1">
    <property type="entry name" value="DUF456 DOMAIN-CONTAINING PROTEIN"/>
    <property type="match status" value="1"/>
</dbReference>
<keyword evidence="1" id="KW-1133">Transmembrane helix</keyword>
<keyword evidence="1" id="KW-0812">Transmembrane</keyword>
<dbReference type="EMBL" id="LRXL01000026">
    <property type="protein sequence ID" value="OAB79930.1"/>
    <property type="molecule type" value="Genomic_DNA"/>
</dbReference>
<sequence length="166" mass="17787">MDTTLLIIGFLLMLVGVLGSFLPVLPGVPVSWLGLLVLHLCPSVSFNWPFIVVTGIVAIGLYVLDYIIPAMGTKRFGGSKAGAWGTTIGLIVGIFIPIPFGILIGAFGGALLGELVVNKTEKNLAVKAAFGSFLGFLASTFIKFLATVVYLGLFLWKAWEFRSLFF</sequence>
<dbReference type="STRING" id="1763537.ULVI_04105"/>
<reference evidence="2 3" key="1">
    <citation type="submission" date="2016-02" db="EMBL/GenBank/DDBJ databases">
        <title>Ulvibacter sp. LPB0005, isolated from Thais luteostoma.</title>
        <authorList>
            <person name="Shin S.-K."/>
            <person name="Yi H."/>
        </authorList>
    </citation>
    <scope>NUCLEOTIDE SEQUENCE [LARGE SCALE GENOMIC DNA]</scope>
    <source>
        <strain evidence="2 3">LPB0005</strain>
    </source>
</reference>
<dbReference type="AlphaFoldDB" id="A0A167IR41"/>
<feature type="transmembrane region" description="Helical" evidence="1">
    <location>
        <begin position="88"/>
        <end position="113"/>
    </location>
</feature>
<dbReference type="Pfam" id="PF04306">
    <property type="entry name" value="DUF456"/>
    <property type="match status" value="1"/>
</dbReference>
<dbReference type="PANTHER" id="PTHR39165">
    <property type="entry name" value="IG HYPOTHETICAL 17883"/>
    <property type="match status" value="1"/>
</dbReference>
<dbReference type="OrthoDB" id="9808460at2"/>
<dbReference type="InterPro" id="IPR007403">
    <property type="entry name" value="DUF456"/>
</dbReference>